<keyword evidence="3" id="KW-1185">Reference proteome</keyword>
<evidence type="ECO:0000256" key="1">
    <source>
        <dbReference type="SAM" id="MobiDB-lite"/>
    </source>
</evidence>
<dbReference type="EMBL" id="JAQJZL010000008">
    <property type="protein sequence ID" value="KAJ6038688.1"/>
    <property type="molecule type" value="Genomic_DNA"/>
</dbReference>
<dbReference type="AlphaFoldDB" id="A0AAD6N7T8"/>
<sequence length="93" mass="9771">MSDVADPSSAIDSDTSGVSFRPDFDATDDSDSGDASNSTGLTTLEPTCLPDDRSRPPSRPKRPVRRPEDAGALPDQAFQGGEKEGLRIGPVPN</sequence>
<proteinExistence type="predicted"/>
<comment type="caution">
    <text evidence="2">The sequence shown here is derived from an EMBL/GenBank/DDBJ whole genome shotgun (WGS) entry which is preliminary data.</text>
</comment>
<reference evidence="2" key="2">
    <citation type="submission" date="2023-01" db="EMBL/GenBank/DDBJ databases">
        <authorList>
            <person name="Petersen C."/>
        </authorList>
    </citation>
    <scope>NUCLEOTIDE SEQUENCE</scope>
    <source>
        <strain evidence="2">IBT 15450</strain>
    </source>
</reference>
<evidence type="ECO:0000313" key="3">
    <source>
        <dbReference type="Proteomes" id="UP001219568"/>
    </source>
</evidence>
<name>A0AAD6N7T8_PENCN</name>
<protein>
    <submittedName>
        <fullName evidence="2">Uncharacterized protein</fullName>
    </submittedName>
</protein>
<organism evidence="2 3">
    <name type="scientific">Penicillium canescens</name>
    <dbReference type="NCBI Taxonomy" id="5083"/>
    <lineage>
        <taxon>Eukaryota</taxon>
        <taxon>Fungi</taxon>
        <taxon>Dikarya</taxon>
        <taxon>Ascomycota</taxon>
        <taxon>Pezizomycotina</taxon>
        <taxon>Eurotiomycetes</taxon>
        <taxon>Eurotiomycetidae</taxon>
        <taxon>Eurotiales</taxon>
        <taxon>Aspergillaceae</taxon>
        <taxon>Penicillium</taxon>
    </lineage>
</organism>
<accession>A0AAD6N7T8</accession>
<evidence type="ECO:0000313" key="2">
    <source>
        <dbReference type="EMBL" id="KAJ6038688.1"/>
    </source>
</evidence>
<gene>
    <name evidence="2" type="ORF">N7460_007405</name>
</gene>
<feature type="region of interest" description="Disordered" evidence="1">
    <location>
        <begin position="1"/>
        <end position="93"/>
    </location>
</feature>
<reference evidence="2" key="1">
    <citation type="journal article" date="2023" name="IMA Fungus">
        <title>Comparative genomic study of the Penicillium genus elucidates a diverse pangenome and 15 lateral gene transfer events.</title>
        <authorList>
            <person name="Petersen C."/>
            <person name="Sorensen T."/>
            <person name="Nielsen M.R."/>
            <person name="Sondergaard T.E."/>
            <person name="Sorensen J.L."/>
            <person name="Fitzpatrick D.A."/>
            <person name="Frisvad J.C."/>
            <person name="Nielsen K.L."/>
        </authorList>
    </citation>
    <scope>NUCLEOTIDE SEQUENCE</scope>
    <source>
        <strain evidence="2">IBT 15450</strain>
    </source>
</reference>
<dbReference type="Proteomes" id="UP001219568">
    <property type="component" value="Unassembled WGS sequence"/>
</dbReference>